<dbReference type="InterPro" id="IPR051783">
    <property type="entry name" value="NAD(P)-dependent_oxidoreduct"/>
</dbReference>
<dbReference type="InterPro" id="IPR036291">
    <property type="entry name" value="NAD(P)-bd_dom_sf"/>
</dbReference>
<feature type="domain" description="NAD-dependent epimerase/dehydratase" evidence="1">
    <location>
        <begin position="6"/>
        <end position="224"/>
    </location>
</feature>
<evidence type="ECO:0000313" key="2">
    <source>
        <dbReference type="EMBL" id="GGF30581.1"/>
    </source>
</evidence>
<proteinExistence type="predicted"/>
<dbReference type="PANTHER" id="PTHR48079">
    <property type="entry name" value="PROTEIN YEEZ"/>
    <property type="match status" value="1"/>
</dbReference>
<dbReference type="InterPro" id="IPR001509">
    <property type="entry name" value="Epimerase_deHydtase"/>
</dbReference>
<protein>
    <submittedName>
        <fullName evidence="2">Epimerase</fullName>
    </submittedName>
</protein>
<dbReference type="GO" id="GO:0005737">
    <property type="term" value="C:cytoplasm"/>
    <property type="evidence" value="ECO:0007669"/>
    <property type="project" value="TreeGrafter"/>
</dbReference>
<reference evidence="2" key="2">
    <citation type="submission" date="2020-09" db="EMBL/GenBank/DDBJ databases">
        <authorList>
            <person name="Sun Q."/>
            <person name="Zhou Y."/>
        </authorList>
    </citation>
    <scope>NUCLEOTIDE SEQUENCE</scope>
    <source>
        <strain evidence="2">CGMCC 1.15725</strain>
    </source>
</reference>
<comment type="caution">
    <text evidence="2">The sequence shown here is derived from an EMBL/GenBank/DDBJ whole genome shotgun (WGS) entry which is preliminary data.</text>
</comment>
<dbReference type="SUPFAM" id="SSF51735">
    <property type="entry name" value="NAD(P)-binding Rossmann-fold domains"/>
    <property type="match status" value="1"/>
</dbReference>
<dbReference type="Pfam" id="PF01370">
    <property type="entry name" value="Epimerase"/>
    <property type="match status" value="1"/>
</dbReference>
<sequence length="316" mass="33919">MGKVALVGAAGAIGRSIAAALSAEGRPYRVIGRSHAALIQAYGRDPLAEIAVWDPADPESAARALDGAEAAVHLVGVPYHQFELHPVVMDQVLKGAVAAGVERLVQIGTVYPFGRPRTPRVAEDHPREPHTFRGRMRKAQEDLTLAAHAEGRIQTTVLRLPDFYGPDGEKSFLHGLFAAALAGKRALMIGPIDRPHEFVFTPDAGPIVTRLIDTPAAFGRTWNLAGAGVTTQRDFARRIFATVGRSPKLLPIGRRGLSLFGLFDPLMKGLAEMNYLMTEPVLLDDSALSSLIGPLAKTSYDEGIDRTLAALSRRAA</sequence>
<evidence type="ECO:0000313" key="3">
    <source>
        <dbReference type="Proteomes" id="UP000646365"/>
    </source>
</evidence>
<dbReference type="GO" id="GO:0004029">
    <property type="term" value="F:aldehyde dehydrogenase (NAD+) activity"/>
    <property type="evidence" value="ECO:0007669"/>
    <property type="project" value="TreeGrafter"/>
</dbReference>
<reference evidence="2" key="1">
    <citation type="journal article" date="2014" name="Int. J. Syst. Evol. Microbiol.">
        <title>Complete genome sequence of Corynebacterium casei LMG S-19264T (=DSM 44701T), isolated from a smear-ripened cheese.</title>
        <authorList>
            <consortium name="US DOE Joint Genome Institute (JGI-PGF)"/>
            <person name="Walter F."/>
            <person name="Albersmeier A."/>
            <person name="Kalinowski J."/>
            <person name="Ruckert C."/>
        </authorList>
    </citation>
    <scope>NUCLEOTIDE SEQUENCE</scope>
    <source>
        <strain evidence="2">CGMCC 1.15725</strain>
    </source>
</reference>
<gene>
    <name evidence="2" type="ORF">GCM10011611_40860</name>
</gene>
<dbReference type="Gene3D" id="3.40.50.720">
    <property type="entry name" value="NAD(P)-binding Rossmann-like Domain"/>
    <property type="match status" value="1"/>
</dbReference>
<dbReference type="PANTHER" id="PTHR48079:SF6">
    <property type="entry name" value="NAD(P)-BINDING DOMAIN-CONTAINING PROTEIN-RELATED"/>
    <property type="match status" value="1"/>
</dbReference>
<accession>A0A8J2YXS7</accession>
<dbReference type="RefSeq" id="WP_189049202.1">
    <property type="nucleotide sequence ID" value="NZ_BMJQ01000011.1"/>
</dbReference>
<organism evidence="2 3">
    <name type="scientific">Aliidongia dinghuensis</name>
    <dbReference type="NCBI Taxonomy" id="1867774"/>
    <lineage>
        <taxon>Bacteria</taxon>
        <taxon>Pseudomonadati</taxon>
        <taxon>Pseudomonadota</taxon>
        <taxon>Alphaproteobacteria</taxon>
        <taxon>Rhodospirillales</taxon>
        <taxon>Dongiaceae</taxon>
        <taxon>Aliidongia</taxon>
    </lineage>
</organism>
<evidence type="ECO:0000259" key="1">
    <source>
        <dbReference type="Pfam" id="PF01370"/>
    </source>
</evidence>
<dbReference type="AlphaFoldDB" id="A0A8J2YXS7"/>
<keyword evidence="3" id="KW-1185">Reference proteome</keyword>
<dbReference type="EMBL" id="BMJQ01000011">
    <property type="protein sequence ID" value="GGF30581.1"/>
    <property type="molecule type" value="Genomic_DNA"/>
</dbReference>
<dbReference type="Proteomes" id="UP000646365">
    <property type="component" value="Unassembled WGS sequence"/>
</dbReference>
<name>A0A8J2YXS7_9PROT</name>